<keyword evidence="2" id="KW-1185">Reference proteome</keyword>
<name>A0ABR1NWE2_DIAER</name>
<accession>A0ABR1NWE2</accession>
<gene>
    <name evidence="1" type="ORF">SLS63_010603</name>
</gene>
<evidence type="ECO:0000313" key="2">
    <source>
        <dbReference type="Proteomes" id="UP001430848"/>
    </source>
</evidence>
<reference evidence="1 2" key="1">
    <citation type="submission" date="2024-02" db="EMBL/GenBank/DDBJ databases">
        <title>De novo assembly and annotation of 12 fungi associated with fruit tree decline syndrome in Ontario, Canada.</title>
        <authorList>
            <person name="Sulman M."/>
            <person name="Ellouze W."/>
            <person name="Ilyukhin E."/>
        </authorList>
    </citation>
    <scope>NUCLEOTIDE SEQUENCE [LARGE SCALE GENOMIC DNA]</scope>
    <source>
        <strain evidence="1 2">M169</strain>
    </source>
</reference>
<evidence type="ECO:0000313" key="1">
    <source>
        <dbReference type="EMBL" id="KAK7717953.1"/>
    </source>
</evidence>
<comment type="caution">
    <text evidence="1">The sequence shown here is derived from an EMBL/GenBank/DDBJ whole genome shotgun (WGS) entry which is preliminary data.</text>
</comment>
<sequence length="87" mass="9504">MVFRYKCCSSCAPTVRHALQKAWGSSVYEDSYGSSSVFEINMPDPGTSDPNSLVRMCFRAAKASVAPHGILRLSGSSSRGNYRCKYA</sequence>
<organism evidence="1 2">
    <name type="scientific">Diaporthe eres</name>
    <name type="common">Phomopsis oblonga</name>
    <dbReference type="NCBI Taxonomy" id="83184"/>
    <lineage>
        <taxon>Eukaryota</taxon>
        <taxon>Fungi</taxon>
        <taxon>Dikarya</taxon>
        <taxon>Ascomycota</taxon>
        <taxon>Pezizomycotina</taxon>
        <taxon>Sordariomycetes</taxon>
        <taxon>Sordariomycetidae</taxon>
        <taxon>Diaporthales</taxon>
        <taxon>Diaporthaceae</taxon>
        <taxon>Diaporthe</taxon>
        <taxon>Diaporthe eres species complex</taxon>
    </lineage>
</organism>
<dbReference type="Proteomes" id="UP001430848">
    <property type="component" value="Unassembled WGS sequence"/>
</dbReference>
<proteinExistence type="predicted"/>
<protein>
    <submittedName>
        <fullName evidence="1">Uncharacterized protein</fullName>
    </submittedName>
</protein>
<dbReference type="EMBL" id="JAKNSF020000090">
    <property type="protein sequence ID" value="KAK7717953.1"/>
    <property type="molecule type" value="Genomic_DNA"/>
</dbReference>